<dbReference type="EMBL" id="JACHGG010000007">
    <property type="protein sequence ID" value="MBB6060942.1"/>
    <property type="molecule type" value="Genomic_DNA"/>
</dbReference>
<evidence type="ECO:0008006" key="3">
    <source>
        <dbReference type="Google" id="ProtNLM"/>
    </source>
</evidence>
<evidence type="ECO:0000313" key="1">
    <source>
        <dbReference type="EMBL" id="MBB6060942.1"/>
    </source>
</evidence>
<protein>
    <recommendedName>
        <fullName evidence="3">Fibronectin type-III domain-containing protein</fullName>
    </recommendedName>
</protein>
<name>A0A7W9T3J5_9BACT</name>
<keyword evidence="2" id="KW-1185">Reference proteome</keyword>
<proteinExistence type="predicted"/>
<comment type="caution">
    <text evidence="1">The sequence shown here is derived from an EMBL/GenBank/DDBJ whole genome shotgun (WGS) entry which is preliminary data.</text>
</comment>
<dbReference type="AlphaFoldDB" id="A0A7W9T3J5"/>
<reference evidence="1 2" key="1">
    <citation type="submission" date="2020-08" db="EMBL/GenBank/DDBJ databases">
        <title>Genomic Encyclopedia of Type Strains, Phase IV (KMG-IV): sequencing the most valuable type-strain genomes for metagenomic binning, comparative biology and taxonomic classification.</title>
        <authorList>
            <person name="Goeker M."/>
        </authorList>
    </citation>
    <scope>NUCLEOTIDE SEQUENCE [LARGE SCALE GENOMIC DNA]</scope>
    <source>
        <strain evidence="1 2">DSM 26718</strain>
    </source>
</reference>
<dbReference type="RefSeq" id="WP_183405047.1">
    <property type="nucleotide sequence ID" value="NZ_JACHGG010000007.1"/>
</dbReference>
<dbReference type="Proteomes" id="UP000532746">
    <property type="component" value="Unassembled WGS sequence"/>
</dbReference>
<organism evidence="1 2">
    <name type="scientific">Hymenobacter luteus</name>
    <dbReference type="NCBI Taxonomy" id="1411122"/>
    <lineage>
        <taxon>Bacteria</taxon>
        <taxon>Pseudomonadati</taxon>
        <taxon>Bacteroidota</taxon>
        <taxon>Cytophagia</taxon>
        <taxon>Cytophagales</taxon>
        <taxon>Hymenobacteraceae</taxon>
        <taxon>Hymenobacter</taxon>
    </lineage>
</organism>
<accession>A0A7W9T3J5</accession>
<sequence length="112" mass="11985">MNTPTATTTDLQLHLVPAGCRLDFARLSGRFAYVYRRQANQTWKCIAHNACSPHLDRAIPSTGSVVEYMVCYCDAAGNITDSTPVVQTQPAAPASHGQLVGLALGARAARRA</sequence>
<gene>
    <name evidence="1" type="ORF">HNQ93_003818</name>
</gene>
<evidence type="ECO:0000313" key="2">
    <source>
        <dbReference type="Proteomes" id="UP000532746"/>
    </source>
</evidence>